<sequence>MTGRGRPRFDACLPSSSLLVAAAVRQCPWMTVQASFQPVLELPRSLHSSKEVVVLFHLLFQQPNHPWSHQWGSVLRRQVTERDVR</sequence>
<proteinExistence type="predicted"/>
<protein>
    <submittedName>
        <fullName evidence="1">Uncharacterized protein</fullName>
    </submittedName>
</protein>
<name>A0A0E9NJ12_SAICN</name>
<comment type="caution">
    <text evidence="1">The sequence shown here is derived from an EMBL/GenBank/DDBJ whole genome shotgun (WGS) entry which is preliminary data.</text>
</comment>
<reference evidence="1 2" key="2">
    <citation type="journal article" date="2014" name="J. Gen. Appl. Microbiol.">
        <title>The early diverging ascomycetous budding yeast Saitoella complicata has three histone deacetylases belonging to the Clr6, Hos2, and Rpd3 lineages.</title>
        <authorList>
            <person name="Nishida H."/>
            <person name="Matsumoto T."/>
            <person name="Kondo S."/>
            <person name="Hamamoto M."/>
            <person name="Yoshikawa H."/>
        </authorList>
    </citation>
    <scope>NUCLEOTIDE SEQUENCE [LARGE SCALE GENOMIC DNA]</scope>
    <source>
        <strain evidence="1 2">NRRL Y-17804</strain>
    </source>
</reference>
<reference evidence="1 2" key="1">
    <citation type="journal article" date="2011" name="J. Gen. Appl. Microbiol.">
        <title>Draft genome sequencing of the enigmatic yeast Saitoella complicata.</title>
        <authorList>
            <person name="Nishida H."/>
            <person name="Hamamoto M."/>
            <person name="Sugiyama J."/>
        </authorList>
    </citation>
    <scope>NUCLEOTIDE SEQUENCE [LARGE SCALE GENOMIC DNA]</scope>
    <source>
        <strain evidence="1 2">NRRL Y-17804</strain>
    </source>
</reference>
<keyword evidence="2" id="KW-1185">Reference proteome</keyword>
<dbReference type="Proteomes" id="UP000033140">
    <property type="component" value="Unassembled WGS sequence"/>
</dbReference>
<gene>
    <name evidence="1" type="ORF">G7K_3526-t1</name>
</gene>
<dbReference type="EMBL" id="BACD03000022">
    <property type="protein sequence ID" value="GAO49375.1"/>
    <property type="molecule type" value="Genomic_DNA"/>
</dbReference>
<evidence type="ECO:0000313" key="1">
    <source>
        <dbReference type="EMBL" id="GAO49375.1"/>
    </source>
</evidence>
<reference evidence="1 2" key="3">
    <citation type="journal article" date="2015" name="Genome Announc.">
        <title>Draft Genome Sequence of the Archiascomycetous Yeast Saitoella complicata.</title>
        <authorList>
            <person name="Yamauchi K."/>
            <person name="Kondo S."/>
            <person name="Hamamoto M."/>
            <person name="Takahashi Y."/>
            <person name="Ogura Y."/>
            <person name="Hayashi T."/>
            <person name="Nishida H."/>
        </authorList>
    </citation>
    <scope>NUCLEOTIDE SEQUENCE [LARGE SCALE GENOMIC DNA]</scope>
    <source>
        <strain evidence="1 2">NRRL Y-17804</strain>
    </source>
</reference>
<accession>A0A0E9NJ12</accession>
<evidence type="ECO:0000313" key="2">
    <source>
        <dbReference type="Proteomes" id="UP000033140"/>
    </source>
</evidence>
<organism evidence="1 2">
    <name type="scientific">Saitoella complicata (strain BCRC 22490 / CBS 7301 / JCM 7358 / NBRC 10748 / NRRL Y-17804)</name>
    <dbReference type="NCBI Taxonomy" id="698492"/>
    <lineage>
        <taxon>Eukaryota</taxon>
        <taxon>Fungi</taxon>
        <taxon>Dikarya</taxon>
        <taxon>Ascomycota</taxon>
        <taxon>Taphrinomycotina</taxon>
        <taxon>Taphrinomycotina incertae sedis</taxon>
        <taxon>Saitoella</taxon>
    </lineage>
</organism>
<dbReference type="AlphaFoldDB" id="A0A0E9NJ12"/>